<dbReference type="EMBL" id="JAFJMO010000001">
    <property type="protein sequence ID" value="KAJ8288588.1"/>
    <property type="molecule type" value="Genomic_DNA"/>
</dbReference>
<evidence type="ECO:0000313" key="3">
    <source>
        <dbReference type="EMBL" id="KAJ8288588.1"/>
    </source>
</evidence>
<organism evidence="3 4">
    <name type="scientific">Conger conger</name>
    <name type="common">Conger eel</name>
    <name type="synonym">Muraena conger</name>
    <dbReference type="NCBI Taxonomy" id="82655"/>
    <lineage>
        <taxon>Eukaryota</taxon>
        <taxon>Metazoa</taxon>
        <taxon>Chordata</taxon>
        <taxon>Craniata</taxon>
        <taxon>Vertebrata</taxon>
        <taxon>Euteleostomi</taxon>
        <taxon>Actinopterygii</taxon>
        <taxon>Neopterygii</taxon>
        <taxon>Teleostei</taxon>
        <taxon>Anguilliformes</taxon>
        <taxon>Congridae</taxon>
        <taxon>Conger</taxon>
    </lineage>
</organism>
<evidence type="ECO:0000259" key="2">
    <source>
        <dbReference type="Pfam" id="PF15082"/>
    </source>
</evidence>
<feature type="compositionally biased region" description="Polar residues" evidence="1">
    <location>
        <begin position="2047"/>
        <end position="2065"/>
    </location>
</feature>
<dbReference type="InterPro" id="IPR029376">
    <property type="entry name" value="DUF4549"/>
</dbReference>
<evidence type="ECO:0000256" key="1">
    <source>
        <dbReference type="SAM" id="MobiDB-lite"/>
    </source>
</evidence>
<dbReference type="PANTHER" id="PTHR33331">
    <property type="entry name" value="COILED-COIL DOMAIN-CONTAINING PROTEIN 162"/>
    <property type="match status" value="1"/>
</dbReference>
<reference evidence="3" key="1">
    <citation type="journal article" date="2023" name="Science">
        <title>Genome structures resolve the early diversification of teleost fishes.</title>
        <authorList>
            <person name="Parey E."/>
            <person name="Louis A."/>
            <person name="Montfort J."/>
            <person name="Bouchez O."/>
            <person name="Roques C."/>
            <person name="Iampietro C."/>
            <person name="Lluch J."/>
            <person name="Castinel A."/>
            <person name="Donnadieu C."/>
            <person name="Desvignes T."/>
            <person name="Floi Bucao C."/>
            <person name="Jouanno E."/>
            <person name="Wen M."/>
            <person name="Mejri S."/>
            <person name="Dirks R."/>
            <person name="Jansen H."/>
            <person name="Henkel C."/>
            <person name="Chen W.J."/>
            <person name="Zahm M."/>
            <person name="Cabau C."/>
            <person name="Klopp C."/>
            <person name="Thompson A.W."/>
            <person name="Robinson-Rechavi M."/>
            <person name="Braasch I."/>
            <person name="Lecointre G."/>
            <person name="Bobe J."/>
            <person name="Postlethwait J.H."/>
            <person name="Berthelot C."/>
            <person name="Roest Crollius H."/>
            <person name="Guiguen Y."/>
        </authorList>
    </citation>
    <scope>NUCLEOTIDE SEQUENCE</scope>
    <source>
        <strain evidence="3">Concon-B</strain>
    </source>
</reference>
<feature type="region of interest" description="Disordered" evidence="1">
    <location>
        <begin position="2044"/>
        <end position="2068"/>
    </location>
</feature>
<accession>A0A9Q1E2S8</accession>
<feature type="compositionally biased region" description="Basic and acidic residues" evidence="1">
    <location>
        <begin position="2009"/>
        <end position="2022"/>
    </location>
</feature>
<feature type="region of interest" description="Disordered" evidence="1">
    <location>
        <begin position="2133"/>
        <end position="2167"/>
    </location>
</feature>
<dbReference type="Proteomes" id="UP001152803">
    <property type="component" value="Unassembled WGS sequence"/>
</dbReference>
<proteinExistence type="predicted"/>
<comment type="caution">
    <text evidence="3">The sequence shown here is derived from an EMBL/GenBank/DDBJ whole genome shotgun (WGS) entry which is preliminary data.</text>
</comment>
<dbReference type="OrthoDB" id="76966at2759"/>
<dbReference type="InterPro" id="IPR040401">
    <property type="entry name" value="CCDC162"/>
</dbReference>
<feature type="compositionally biased region" description="Polar residues" evidence="1">
    <location>
        <begin position="267"/>
        <end position="279"/>
    </location>
</feature>
<evidence type="ECO:0000313" key="4">
    <source>
        <dbReference type="Proteomes" id="UP001152803"/>
    </source>
</evidence>
<sequence length="2194" mass="251052">MAGVYMVCSTEKLKLMEKELLGQLSALRTEIEVNGVLDVSPSKSYSSVPIPKDISYFRVEREQILQKGLEMPKYLYDSQSLPLLQVSGVQPMVSQVEVMQKELESCRSREYTLESLPLLLHQFYTDQCSQLAQCKYLHVLRWRRFCRHSGVIEQLYPLYKEQVARLMGEYEDALQRARRLSVAREKALTGRGNPINAVTQEDVVIYLQWLVCHLHSVKTIHSFLRELQYLPAYERIGGDSAESCAPAETPKLRESTTHVLGSHEATPLQTGSSAGTETLQDGPKWTYSSSKGDTICEGLQGLSGEVPKHTVRREEFGSKLQHLLSHFNIQYNVQEMMSAADEMELLGMVLSEFRAIFKKQEQMKTFLVYGSTEATEKCWGKKSGCTLLKKDNWTPFIWVKPQVDPWQQNFLIHLKQHQSVDELLHMHWRFLQVSDPFSVMQTLKENAANMFVTSHLTREDSVQIWKRIYCSANLSQDSSPDGVTGTAKTQSQEGYSYKKSLQCLGLDDEQEGSGDDFTASKDAYLGLLYLQHLRMRQLQRICLGILNYLRSVERTLTIDTAGLRMEGGELSSSTEESVWRGGSGTPGGLGSQQYIYNTPADYKVHCAEFMEFSEVDNHLDYYSSEEEFVHTQDACGLYIVYDVALRDLEELEHSLLLVASLYIQRNAGKDASQRLSDSEMDLRFWAQLDVDRLAVLLDLWICEEAFLRNKMQLIDFYFEAYQHVSDNGERFRLAQVITDVMYRWPRLELSSGYFVQAYREELGCMQSHQQLLSLVLNCQIDEQRHYLQQVWRDGPRGLGQDYGLPLNYIPKLLVSLGNSRQARLISSLHPALRSVYLLEFHPSLYLASQLHQALTQAHTELCHLHRAKTTSEKVALEQRLLVQALQKWQSMAPSGASYSSQIQKDLFSEVFFEDPFFVRDIGLMVLGSAKEEEKMRGKERQLFMVETFSKLLELVTLRHRLIEAASETALLSQLYSGFAREMGFEQFYLHLRPIQFEFAVHKEKTDKLPLFVTALLQNDSTIDRYTPSSLPLSIQEIDECQIGKFSFRTQEAVLHLMSHSGIENLQVALACQVTQKNTLIGAVKQATLCYWAQFSENAEVQGSLDFSSKVDSSGKDLTEHVASRESHKVHRPKKRPAEAFVPIQLEKVGPRDKMLNAFVKKKELMGTIMKNPVRSVPCPPSAPLERMPWILLPPLLVLRMSTHMSHCYMRADIVGRYHSLTTLLEDLPAVRCSHFMQGQANEEKTARDSELGLQADPRSFQTRPRRVLSTDGRTVLNLWFIPHFSEVLIMFKSLEETACCRALQHTLEIVSALHDIIYYLAIFSRLGDQPTPCSSRTRLRLTADREAAECIGAELCDIQRQVDSLDDPSSPERVIRLLWWHREVLFLQFEAAVRHRIRETFLSKGDCAAYQIVSDNMGHALPLLSDSVSCSVYGSQLPLPQPLEPHCPQTQSLFPWRCFLAQHGAFPLAICNVLPIEYCMQLCFSGLSDHSRTVASGEILAVPLLMEDVLSCERDAIPLSLCSSDSKSTQRKGEEEAMGCCEMEGDRSMKVAECPLAPRRDPLQVYSALKSFLVLWKQLEVFKETWGRQQLGVEQINTPALYKQFSKLYRTEIVYPSMRALARQLGREGEYRLPLADNQPIPPPLGASEADIKAKQLHSLLESIEEDMIMAMQRRITRELNLVISERARHDIGLPTELWKRGPMQHTFSPERPLIMENFIQQLMEGAEETEGRVTFSRGHLQASLTALACSMIGREKNCFQAYSLFYENILQQESQLLYCREQDIKALEESQRQSCRTENQVAELCRRIMMEITALRTRLVHMEEDYSGLQQQMNFKHQRCYDSLVRDLFSTCIQLKARLDEYHVQMEQDVTQLVSRVRKEAVDSIARLGKRFGSTEDEDSLTETLSKHLDLQNLRDENSQLEGLICKLRALDQWKKSSSEVKLSSQLHRCRQEAFLLLKEKATVKLMSEVETEMLQQELEVARKALIQCQAECSSARRHLKKQTQQLREADHRQAQEERGRQQQNALRSLSLQRLQEEVSSREQQLRSLSMQKEQSNRDSQLQRLRSHQEIKRVRGQLLQERSLKLDAFQQVDELQSQVYITEAALSGSRTQQGSPWCSWPAAHSSCYLVREGHQDDPSSDQETHPSTVQNGSKTRIQRPKTRSSCFRSQVSEAFLPELGDSVPLVSHPSSTT</sequence>
<dbReference type="PANTHER" id="PTHR33331:SF13">
    <property type="entry name" value="COILED-COIL DOMAIN CONTAINING 162"/>
    <property type="match status" value="1"/>
</dbReference>
<name>A0A9Q1E2S8_CONCO</name>
<feature type="domain" description="DUF4549" evidence="2">
    <location>
        <begin position="4"/>
        <end position="160"/>
    </location>
</feature>
<feature type="compositionally biased region" description="Polar residues" evidence="1">
    <location>
        <begin position="2146"/>
        <end position="2156"/>
    </location>
</feature>
<dbReference type="Pfam" id="PF15082">
    <property type="entry name" value="DUF4549"/>
    <property type="match status" value="1"/>
</dbReference>
<feature type="region of interest" description="Disordered" evidence="1">
    <location>
        <begin position="262"/>
        <end position="283"/>
    </location>
</feature>
<keyword evidence="4" id="KW-1185">Reference proteome</keyword>
<feature type="region of interest" description="Disordered" evidence="1">
    <location>
        <begin position="2001"/>
        <end position="2025"/>
    </location>
</feature>
<gene>
    <name evidence="3" type="ORF">COCON_G00012470</name>
</gene>
<protein>
    <recommendedName>
        <fullName evidence="2">DUF4549 domain-containing protein</fullName>
    </recommendedName>
</protein>